<feature type="transmembrane region" description="Helical" evidence="9">
    <location>
        <begin position="108"/>
        <end position="130"/>
    </location>
</feature>
<keyword evidence="3" id="KW-1003">Cell membrane</keyword>
<keyword evidence="13" id="KW-1185">Reference proteome</keyword>
<feature type="transmembrane region" description="Helical" evidence="9">
    <location>
        <begin position="221"/>
        <end position="247"/>
    </location>
</feature>
<evidence type="ECO:0000256" key="6">
    <source>
        <dbReference type="ARBA" id="ARBA00022927"/>
    </source>
</evidence>
<evidence type="ECO:0000259" key="11">
    <source>
        <dbReference type="PROSITE" id="PS50928"/>
    </source>
</evidence>
<dbReference type="OrthoDB" id="9766870at2"/>
<feature type="transmembrane region" description="Helical" evidence="9">
    <location>
        <begin position="142"/>
        <end position="160"/>
    </location>
</feature>
<comment type="similarity">
    <text evidence="9">Belongs to the binding-protein-dependent transport system permease family.</text>
</comment>
<keyword evidence="7 9" id="KW-1133">Transmembrane helix</keyword>
<feature type="domain" description="ABC transmembrane type-1" evidence="11">
    <location>
        <begin position="104"/>
        <end position="289"/>
    </location>
</feature>
<dbReference type="PROSITE" id="PS50928">
    <property type="entry name" value="ABC_TM1"/>
    <property type="match status" value="1"/>
</dbReference>
<accession>A0A5C4X8P8</accession>
<dbReference type="SUPFAM" id="SSF161098">
    <property type="entry name" value="MetI-like"/>
    <property type="match status" value="1"/>
</dbReference>
<evidence type="ECO:0000256" key="9">
    <source>
        <dbReference type="RuleBase" id="RU363032"/>
    </source>
</evidence>
<gene>
    <name evidence="12" type="ORF">FHP24_27780</name>
</gene>
<evidence type="ECO:0000256" key="5">
    <source>
        <dbReference type="ARBA" id="ARBA00022856"/>
    </source>
</evidence>
<evidence type="ECO:0000256" key="3">
    <source>
        <dbReference type="ARBA" id="ARBA00022475"/>
    </source>
</evidence>
<comment type="subcellular location">
    <subcellularLocation>
        <location evidence="1 9">Cell membrane</location>
        <topology evidence="1 9">Multi-pass membrane protein</topology>
    </subcellularLocation>
</comment>
<dbReference type="Pfam" id="PF00528">
    <property type="entry name" value="BPD_transp_1"/>
    <property type="match status" value="1"/>
</dbReference>
<dbReference type="GO" id="GO:0005886">
    <property type="term" value="C:plasma membrane"/>
    <property type="evidence" value="ECO:0007669"/>
    <property type="project" value="UniProtKB-SubCell"/>
</dbReference>
<dbReference type="GO" id="GO:0015833">
    <property type="term" value="P:peptide transport"/>
    <property type="evidence" value="ECO:0007669"/>
    <property type="project" value="UniProtKB-KW"/>
</dbReference>
<feature type="transmembrane region" description="Helical" evidence="9">
    <location>
        <begin position="40"/>
        <end position="60"/>
    </location>
</feature>
<dbReference type="EMBL" id="VDMN01000012">
    <property type="protein sequence ID" value="TNM59752.1"/>
    <property type="molecule type" value="Genomic_DNA"/>
</dbReference>
<dbReference type="GO" id="GO:0055085">
    <property type="term" value="P:transmembrane transport"/>
    <property type="evidence" value="ECO:0007669"/>
    <property type="project" value="InterPro"/>
</dbReference>
<dbReference type="RefSeq" id="WP_139679491.1">
    <property type="nucleotide sequence ID" value="NZ_VDMN01000012.1"/>
</dbReference>
<keyword evidence="6" id="KW-0653">Protein transport</keyword>
<dbReference type="PANTHER" id="PTHR43386">
    <property type="entry name" value="OLIGOPEPTIDE TRANSPORT SYSTEM PERMEASE PROTEIN APPC"/>
    <property type="match status" value="1"/>
</dbReference>
<evidence type="ECO:0000256" key="7">
    <source>
        <dbReference type="ARBA" id="ARBA00022989"/>
    </source>
</evidence>
<dbReference type="InterPro" id="IPR035906">
    <property type="entry name" value="MetI-like_sf"/>
</dbReference>
<keyword evidence="8 9" id="KW-0472">Membrane</keyword>
<organism evidence="12 13">
    <name type="scientific">Aliirhizobium smilacinae</name>
    <dbReference type="NCBI Taxonomy" id="1395944"/>
    <lineage>
        <taxon>Bacteria</taxon>
        <taxon>Pseudomonadati</taxon>
        <taxon>Pseudomonadota</taxon>
        <taxon>Alphaproteobacteria</taxon>
        <taxon>Hyphomicrobiales</taxon>
        <taxon>Rhizobiaceae</taxon>
        <taxon>Aliirhizobium</taxon>
    </lineage>
</organism>
<evidence type="ECO:0000313" key="12">
    <source>
        <dbReference type="EMBL" id="TNM59752.1"/>
    </source>
</evidence>
<keyword evidence="4 9" id="KW-0812">Transmembrane</keyword>
<evidence type="ECO:0000256" key="2">
    <source>
        <dbReference type="ARBA" id="ARBA00022448"/>
    </source>
</evidence>
<dbReference type="InterPro" id="IPR050366">
    <property type="entry name" value="BP-dependent_transpt_permease"/>
</dbReference>
<dbReference type="AlphaFoldDB" id="A0A5C4X8P8"/>
<dbReference type="CDD" id="cd06261">
    <property type="entry name" value="TM_PBP2"/>
    <property type="match status" value="1"/>
</dbReference>
<dbReference type="Proteomes" id="UP000311605">
    <property type="component" value="Unassembled WGS sequence"/>
</dbReference>
<dbReference type="GO" id="GO:0015031">
    <property type="term" value="P:protein transport"/>
    <property type="evidence" value="ECO:0007669"/>
    <property type="project" value="UniProtKB-KW"/>
</dbReference>
<evidence type="ECO:0000256" key="8">
    <source>
        <dbReference type="ARBA" id="ARBA00023136"/>
    </source>
</evidence>
<keyword evidence="2 9" id="KW-0813">Transport</keyword>
<evidence type="ECO:0000313" key="13">
    <source>
        <dbReference type="Proteomes" id="UP000311605"/>
    </source>
</evidence>
<evidence type="ECO:0000256" key="4">
    <source>
        <dbReference type="ARBA" id="ARBA00022692"/>
    </source>
</evidence>
<evidence type="ECO:0000256" key="1">
    <source>
        <dbReference type="ARBA" id="ARBA00004651"/>
    </source>
</evidence>
<keyword evidence="5" id="KW-0571">Peptide transport</keyword>
<comment type="caution">
    <text evidence="12">The sequence shown here is derived from an EMBL/GenBank/DDBJ whole genome shotgun (WGS) entry which is preliminary data.</text>
</comment>
<feature type="region of interest" description="Disordered" evidence="10">
    <location>
        <begin position="1"/>
        <end position="22"/>
    </location>
</feature>
<dbReference type="InterPro" id="IPR000515">
    <property type="entry name" value="MetI-like"/>
</dbReference>
<dbReference type="Gene3D" id="1.10.3720.10">
    <property type="entry name" value="MetI-like"/>
    <property type="match status" value="1"/>
</dbReference>
<evidence type="ECO:0000256" key="10">
    <source>
        <dbReference type="SAM" id="MobiDB-lite"/>
    </source>
</evidence>
<sequence>MTNITEPHVAPADHITGRPRPDAGSTPFVRRFPILQNLRLGLAIAIVILVVSWAFFPSFFTSTDPFAGDVLTRLKPPSASHWFGTDNLGRDLYARVIYGTSLSLKATVIALALAFVASSIIGVAAGYLGGIVDEIIMRVMDVLLAIPNLLISLMLISAIGFGTINIAIAVGIASIASFARVMRAEVLRVSTSHYVEAARSYGAGWFGICLRHVFPHARGPVSALVAIEFGSAILSISALSFLGYGAVPPTPEWGNLVAEGRNYLATAWWLTSIPGLVIILTVLAVNAIGRQLNRSPEASR</sequence>
<name>A0A5C4X8P8_9HYPH</name>
<dbReference type="PANTHER" id="PTHR43386:SF1">
    <property type="entry name" value="D,D-DIPEPTIDE TRANSPORT SYSTEM PERMEASE PROTEIN DDPC-RELATED"/>
    <property type="match status" value="1"/>
</dbReference>
<feature type="transmembrane region" description="Helical" evidence="9">
    <location>
        <begin position="267"/>
        <end position="288"/>
    </location>
</feature>
<feature type="transmembrane region" description="Helical" evidence="9">
    <location>
        <begin position="166"/>
        <end position="182"/>
    </location>
</feature>
<reference evidence="12 13" key="1">
    <citation type="submission" date="2019-06" db="EMBL/GenBank/DDBJ databases">
        <title>The draft genome of Rhizobium smilacinae PTYR-5.</title>
        <authorList>
            <person name="Liu L."/>
            <person name="Li L."/>
            <person name="Zhang X."/>
        </authorList>
    </citation>
    <scope>NUCLEOTIDE SEQUENCE [LARGE SCALE GENOMIC DNA]</scope>
    <source>
        <strain evidence="12 13">PTYR-5</strain>
    </source>
</reference>
<proteinExistence type="inferred from homology"/>
<protein>
    <submittedName>
        <fullName evidence="12">ABC transporter permease</fullName>
    </submittedName>
</protein>